<evidence type="ECO:0000313" key="2">
    <source>
        <dbReference type="Proteomes" id="UP000241167"/>
    </source>
</evidence>
<dbReference type="RefSeq" id="WP_158266324.1">
    <property type="nucleotide sequence ID" value="NZ_PXYI01000002.1"/>
</dbReference>
<dbReference type="PROSITE" id="PS51257">
    <property type="entry name" value="PROKAR_LIPOPROTEIN"/>
    <property type="match status" value="1"/>
</dbReference>
<dbReference type="EMBL" id="PXYI01000002">
    <property type="protein sequence ID" value="PSJ42100.1"/>
    <property type="molecule type" value="Genomic_DNA"/>
</dbReference>
<dbReference type="AlphaFoldDB" id="A0A2P7QVY6"/>
<sequence>MRLAILAWLSLVAACQEGIHVTVEQDAGKARFIVTPVAERFRTCIRTVNVYGPQTTADRKVPIWHLERRDPEVCVASLDFGVAPQGFEGDPPTAQLRPGTRYEVALMGPGFNDGAAFIAR</sequence>
<organism evidence="1 2">
    <name type="scientific">Allosphingosinicella deserti</name>
    <dbReference type="NCBI Taxonomy" id="2116704"/>
    <lineage>
        <taxon>Bacteria</taxon>
        <taxon>Pseudomonadati</taxon>
        <taxon>Pseudomonadota</taxon>
        <taxon>Alphaproteobacteria</taxon>
        <taxon>Sphingomonadales</taxon>
        <taxon>Sphingomonadaceae</taxon>
        <taxon>Allosphingosinicella</taxon>
    </lineage>
</organism>
<keyword evidence="2" id="KW-1185">Reference proteome</keyword>
<gene>
    <name evidence="1" type="ORF">C7I55_07630</name>
</gene>
<protein>
    <submittedName>
        <fullName evidence="1">Uncharacterized protein</fullName>
    </submittedName>
</protein>
<accession>A0A2P7QVY6</accession>
<comment type="caution">
    <text evidence="1">The sequence shown here is derived from an EMBL/GenBank/DDBJ whole genome shotgun (WGS) entry which is preliminary data.</text>
</comment>
<evidence type="ECO:0000313" key="1">
    <source>
        <dbReference type="EMBL" id="PSJ42100.1"/>
    </source>
</evidence>
<dbReference type="Proteomes" id="UP000241167">
    <property type="component" value="Unassembled WGS sequence"/>
</dbReference>
<reference evidence="1 2" key="1">
    <citation type="submission" date="2018-03" db="EMBL/GenBank/DDBJ databases">
        <title>The draft genome of Sphingosinicella sp. GL-C-18.</title>
        <authorList>
            <person name="Liu L."/>
            <person name="Li L."/>
            <person name="Liang L."/>
            <person name="Zhang X."/>
            <person name="Wang T."/>
        </authorList>
    </citation>
    <scope>NUCLEOTIDE SEQUENCE [LARGE SCALE GENOMIC DNA]</scope>
    <source>
        <strain evidence="1 2">GL-C-18</strain>
    </source>
</reference>
<proteinExistence type="predicted"/>
<name>A0A2P7QVY6_9SPHN</name>